<dbReference type="PANTHER" id="PTHR46384:SF1">
    <property type="entry name" value="MOTILE SPERM DOMAIN-CONTAINING PROTEIN 2"/>
    <property type="match status" value="1"/>
</dbReference>
<dbReference type="Pfam" id="PF00650">
    <property type="entry name" value="CRAL_TRIO"/>
    <property type="match status" value="1"/>
</dbReference>
<dbReference type="GO" id="GO:0140284">
    <property type="term" value="C:endoplasmic reticulum-endosome membrane contact site"/>
    <property type="evidence" value="ECO:0007669"/>
    <property type="project" value="TreeGrafter"/>
</dbReference>
<dbReference type="Gene3D" id="3.40.525.10">
    <property type="entry name" value="CRAL-TRIO lipid binding domain"/>
    <property type="match status" value="1"/>
</dbReference>
<dbReference type="AlphaFoldDB" id="A0A3S3P1I5"/>
<evidence type="ECO:0000313" key="3">
    <source>
        <dbReference type="Proteomes" id="UP000285301"/>
    </source>
</evidence>
<feature type="domain" description="CRAL-TRIO" evidence="1">
    <location>
        <begin position="78"/>
        <end position="244"/>
    </location>
</feature>
<reference evidence="2 3" key="1">
    <citation type="journal article" date="2018" name="Gigascience">
        <title>Genomes of trombidid mites reveal novel predicted allergens and laterally-transferred genes associated with secondary metabolism.</title>
        <authorList>
            <person name="Dong X."/>
            <person name="Chaisiri K."/>
            <person name="Xia D."/>
            <person name="Armstrong S.D."/>
            <person name="Fang Y."/>
            <person name="Donnelly M.J."/>
            <person name="Kadowaki T."/>
            <person name="McGarry J.W."/>
            <person name="Darby A.C."/>
            <person name="Makepeace B.L."/>
        </authorList>
    </citation>
    <scope>NUCLEOTIDE SEQUENCE [LARGE SCALE GENOMIC DNA]</scope>
    <source>
        <strain evidence="2">UoL-WK</strain>
    </source>
</reference>
<evidence type="ECO:0000259" key="1">
    <source>
        <dbReference type="PROSITE" id="PS50191"/>
    </source>
</evidence>
<protein>
    <submittedName>
        <fullName evidence="2">Motile sperm domain-containing protein 2-like protein</fullName>
    </submittedName>
</protein>
<sequence>MSQAKSDEKKYTNKSAHIVQRMRNEFLKEYARDPNQFDERDAEKVKTDDWFVKRFLLARNRDEKKAQNMLISTLRFFKEKNFRNIKPNDFPGEIYSLGGIFTYENDKEGNGTVYMRIKFVLRVSELKETMKKFASFLIFNLDEQVNGQGITAVVDFKDCGMRNCDLDLLWFAITTLTSYCPYGLTRILVVDLPKILQTFWFQAKYFIPSKWHNLIVFVDRNSIADYIEIEKLPKFLGGTCNRPYRGAEVIPDGCPSAFDFVRKLGHSVQLVAELADPQYVCSSTSVQQNGSLIHINAGDKLSVNPINCYYMLPSHGVESGTHFYEFTALESQSSFVGFTTKNHFAHGFRIRGLFYDGSLSSGGIFLSSFGPKIRKGDKVFSKLELTSDSIKMYVKHNERKLGLAFDVPRSNISALYPAISVYGDAVFKIRKLDAYPSSMEYEPPVYKGIEGDYKFEEALENGTRTSNDEWKNFELQIENKPERSNDTCQLYNLNFVLVNFIRAQLTRDEFGKDNVILISSSAIGIDGEAARAEIFVKELLSDFGGISVSGENFDIISKHNTQLKLKRFVMPAPKAVTKNPFLPQN</sequence>
<proteinExistence type="predicted"/>
<dbReference type="CDD" id="cd00170">
    <property type="entry name" value="SEC14"/>
    <property type="match status" value="1"/>
</dbReference>
<keyword evidence="3" id="KW-1185">Reference proteome</keyword>
<dbReference type="OrthoDB" id="75724at2759"/>
<dbReference type="PANTHER" id="PTHR46384">
    <property type="entry name" value="MOTILE SPERM DOMAIN-CONTAINING PROTEIN 2"/>
    <property type="match status" value="1"/>
</dbReference>
<organism evidence="2 3">
    <name type="scientific">Dinothrombium tinctorium</name>
    <dbReference type="NCBI Taxonomy" id="1965070"/>
    <lineage>
        <taxon>Eukaryota</taxon>
        <taxon>Metazoa</taxon>
        <taxon>Ecdysozoa</taxon>
        <taxon>Arthropoda</taxon>
        <taxon>Chelicerata</taxon>
        <taxon>Arachnida</taxon>
        <taxon>Acari</taxon>
        <taxon>Acariformes</taxon>
        <taxon>Trombidiformes</taxon>
        <taxon>Prostigmata</taxon>
        <taxon>Anystina</taxon>
        <taxon>Parasitengona</taxon>
        <taxon>Trombidioidea</taxon>
        <taxon>Trombidiidae</taxon>
        <taxon>Dinothrombium</taxon>
    </lineage>
</organism>
<dbReference type="InterPro" id="IPR036273">
    <property type="entry name" value="CRAL/TRIO_N_dom_sf"/>
</dbReference>
<dbReference type="InterPro" id="IPR001251">
    <property type="entry name" value="CRAL-TRIO_dom"/>
</dbReference>
<dbReference type="InterPro" id="IPR043136">
    <property type="entry name" value="B30.2/SPRY_sf"/>
</dbReference>
<dbReference type="InterPro" id="IPR013320">
    <property type="entry name" value="ConA-like_dom_sf"/>
</dbReference>
<comment type="caution">
    <text evidence="2">The sequence shown here is derived from an EMBL/GenBank/DDBJ whole genome shotgun (WGS) entry which is preliminary data.</text>
</comment>
<evidence type="ECO:0000313" key="2">
    <source>
        <dbReference type="EMBL" id="RWS06051.1"/>
    </source>
</evidence>
<accession>A0A3S3P1I5</accession>
<dbReference type="SUPFAM" id="SSF49899">
    <property type="entry name" value="Concanavalin A-like lectins/glucanases"/>
    <property type="match status" value="1"/>
</dbReference>
<dbReference type="GO" id="GO:0012505">
    <property type="term" value="C:endomembrane system"/>
    <property type="evidence" value="ECO:0007669"/>
    <property type="project" value="TreeGrafter"/>
</dbReference>
<dbReference type="PROSITE" id="PS50191">
    <property type="entry name" value="CRAL_TRIO"/>
    <property type="match status" value="1"/>
</dbReference>
<gene>
    <name evidence="2" type="ORF">B4U79_16250</name>
</gene>
<name>A0A3S3P1I5_9ACAR</name>
<dbReference type="EMBL" id="NCKU01004368">
    <property type="protein sequence ID" value="RWS06051.1"/>
    <property type="molecule type" value="Genomic_DNA"/>
</dbReference>
<dbReference type="Gene3D" id="2.60.120.920">
    <property type="match status" value="1"/>
</dbReference>
<dbReference type="SUPFAM" id="SSF46938">
    <property type="entry name" value="CRAL/TRIO N-terminal domain"/>
    <property type="match status" value="1"/>
</dbReference>
<dbReference type="SMART" id="SM00516">
    <property type="entry name" value="SEC14"/>
    <property type="match status" value="1"/>
</dbReference>
<dbReference type="Proteomes" id="UP000285301">
    <property type="component" value="Unassembled WGS sequence"/>
</dbReference>
<dbReference type="InterPro" id="IPR053012">
    <property type="entry name" value="ER-organelle_contact"/>
</dbReference>
<dbReference type="InterPro" id="IPR036865">
    <property type="entry name" value="CRAL-TRIO_dom_sf"/>
</dbReference>
<dbReference type="SUPFAM" id="SSF52087">
    <property type="entry name" value="CRAL/TRIO domain"/>
    <property type="match status" value="1"/>
</dbReference>